<evidence type="ECO:0000313" key="6">
    <source>
        <dbReference type="Proteomes" id="UP000663860"/>
    </source>
</evidence>
<dbReference type="Proteomes" id="UP000663891">
    <property type="component" value="Unassembled WGS sequence"/>
</dbReference>
<evidence type="ECO:0000313" key="3">
    <source>
        <dbReference type="EMBL" id="CAF1345903.1"/>
    </source>
</evidence>
<dbReference type="EMBL" id="CAJOAY010001668">
    <property type="protein sequence ID" value="CAF3872427.1"/>
    <property type="molecule type" value="Genomic_DNA"/>
</dbReference>
<name>A0A814ZER5_9BILA</name>
<dbReference type="Proteomes" id="UP000663868">
    <property type="component" value="Unassembled WGS sequence"/>
</dbReference>
<dbReference type="EMBL" id="CAJNON010000654">
    <property type="protein sequence ID" value="CAF1345903.1"/>
    <property type="molecule type" value="Genomic_DNA"/>
</dbReference>
<dbReference type="EMBL" id="CAJNOE010000491">
    <property type="protein sequence ID" value="CAF1242145.1"/>
    <property type="molecule type" value="Genomic_DNA"/>
</dbReference>
<comment type="caution">
    <text evidence="2">The sequence shown here is derived from an EMBL/GenBank/DDBJ whole genome shotgun (WGS) entry which is preliminary data.</text>
</comment>
<evidence type="ECO:0000256" key="1">
    <source>
        <dbReference type="SAM" id="SignalP"/>
    </source>
</evidence>
<keyword evidence="1" id="KW-0732">Signal</keyword>
<dbReference type="OrthoDB" id="10032371at2759"/>
<evidence type="ECO:0000313" key="5">
    <source>
        <dbReference type="EMBL" id="CAF4191322.1"/>
    </source>
</evidence>
<dbReference type="AlphaFoldDB" id="A0A814ZER5"/>
<organism evidence="2 6">
    <name type="scientific">Adineta steineri</name>
    <dbReference type="NCBI Taxonomy" id="433720"/>
    <lineage>
        <taxon>Eukaryota</taxon>
        <taxon>Metazoa</taxon>
        <taxon>Spiralia</taxon>
        <taxon>Gnathifera</taxon>
        <taxon>Rotifera</taxon>
        <taxon>Eurotatoria</taxon>
        <taxon>Bdelloidea</taxon>
        <taxon>Adinetida</taxon>
        <taxon>Adinetidae</taxon>
        <taxon>Adineta</taxon>
    </lineage>
</organism>
<dbReference type="Proteomes" id="UP000663860">
    <property type="component" value="Unassembled WGS sequence"/>
</dbReference>
<sequence length="278" mass="31777">MICLKLKVFFCFLIFFQLSESNNVEEDYDYGDNEALEECPYEIDFKTYKKSGKLDLCSTLVTPSLKTRLQLHVYANHTEERIHIRAVSSSLTNSNLNKSLLTLTTDIIEDLKYATSLLIIDDYQLLSLTKLQSIVTSLINIDLNLLSKNLKKILILAKGGHKDILSCSGNIYPKQDAKKLNITSTFIKPIACTKEKQQDKFFTLQEKIYLDQNNQKTFQLVDIHQDDQNKISRTTWYTCNNPASCSTGVQNKKMLDKTVNYVLKSLQKGRTKKFTSAG</sequence>
<accession>A0A814ZER5</accession>
<evidence type="ECO:0000313" key="2">
    <source>
        <dbReference type="EMBL" id="CAF1242145.1"/>
    </source>
</evidence>
<feature type="chain" id="PRO_5035604256" evidence="1">
    <location>
        <begin position="22"/>
        <end position="278"/>
    </location>
</feature>
<proteinExistence type="predicted"/>
<protein>
    <submittedName>
        <fullName evidence="2">Uncharacterized protein</fullName>
    </submittedName>
</protein>
<gene>
    <name evidence="2" type="ORF">IZO911_LOCUS30857</name>
    <name evidence="5" type="ORF">KXQ929_LOCUS39542</name>
    <name evidence="4" type="ORF">OKA104_LOCUS22677</name>
    <name evidence="3" type="ORF">VCS650_LOCUS33491</name>
</gene>
<dbReference type="EMBL" id="CAJOBB010007649">
    <property type="protein sequence ID" value="CAF4191322.1"/>
    <property type="molecule type" value="Genomic_DNA"/>
</dbReference>
<evidence type="ECO:0000313" key="4">
    <source>
        <dbReference type="EMBL" id="CAF3872427.1"/>
    </source>
</evidence>
<dbReference type="Proteomes" id="UP000663881">
    <property type="component" value="Unassembled WGS sequence"/>
</dbReference>
<reference evidence="2" key="1">
    <citation type="submission" date="2021-02" db="EMBL/GenBank/DDBJ databases">
        <authorList>
            <person name="Nowell W R."/>
        </authorList>
    </citation>
    <scope>NUCLEOTIDE SEQUENCE</scope>
</reference>
<feature type="signal peptide" evidence="1">
    <location>
        <begin position="1"/>
        <end position="21"/>
    </location>
</feature>